<organism evidence="2 3">
    <name type="scientific">Paenibacillus hunanensis</name>
    <dbReference type="NCBI Taxonomy" id="539262"/>
    <lineage>
        <taxon>Bacteria</taxon>
        <taxon>Bacillati</taxon>
        <taxon>Bacillota</taxon>
        <taxon>Bacilli</taxon>
        <taxon>Bacillales</taxon>
        <taxon>Paenibacillaceae</taxon>
        <taxon>Paenibacillus</taxon>
    </lineage>
</organism>
<gene>
    <name evidence="2" type="ORF">JOC58_003701</name>
</gene>
<evidence type="ECO:0000259" key="1">
    <source>
        <dbReference type="PROSITE" id="PS50011"/>
    </source>
</evidence>
<accession>A0ABU1J2Q2</accession>
<dbReference type="Proteomes" id="UP001185028">
    <property type="component" value="Unassembled WGS sequence"/>
</dbReference>
<dbReference type="SUPFAM" id="SSF56112">
    <property type="entry name" value="Protein kinase-like (PK-like)"/>
    <property type="match status" value="1"/>
</dbReference>
<keyword evidence="2" id="KW-0418">Kinase</keyword>
<dbReference type="RefSeq" id="WP_229685763.1">
    <property type="nucleotide sequence ID" value="NZ_BMMB01000005.1"/>
</dbReference>
<sequence>MMITQTIDGITFELKEEFDFSFLAEYGKVFAVFDRQDSGYICFGVQNDQGKLFIKVAGAATVYSHTHPDMAIQRLQSTVAIYEDLRHPTLIGIIEHKEIPGGYITVFEWFEGDCMGRQYASYEKFLVLPLDKKLTVYEAIVQFHIHVNEKGYIALDFYDGCMMYDFVVDETRICDIEFYAPKPVINTMGRMWGSSRYMSPEEIELGAEIDERSNVFLMGATAFQLFGGGIERNRETWQADERLFQIALKAVSMSKEDRYSSISEYFEAWNKAMKSSH</sequence>
<dbReference type="InterPro" id="IPR011009">
    <property type="entry name" value="Kinase-like_dom_sf"/>
</dbReference>
<dbReference type="EMBL" id="JAVDQH010000018">
    <property type="protein sequence ID" value="MDR6245785.1"/>
    <property type="molecule type" value="Genomic_DNA"/>
</dbReference>
<name>A0ABU1J2Q2_9BACL</name>
<dbReference type="InterPro" id="IPR000719">
    <property type="entry name" value="Prot_kinase_dom"/>
</dbReference>
<evidence type="ECO:0000313" key="2">
    <source>
        <dbReference type="EMBL" id="MDR6245785.1"/>
    </source>
</evidence>
<keyword evidence="3" id="KW-1185">Reference proteome</keyword>
<comment type="caution">
    <text evidence="2">The sequence shown here is derived from an EMBL/GenBank/DDBJ whole genome shotgun (WGS) entry which is preliminary data.</text>
</comment>
<dbReference type="PROSITE" id="PS50011">
    <property type="entry name" value="PROTEIN_KINASE_DOM"/>
    <property type="match status" value="1"/>
</dbReference>
<keyword evidence="2" id="KW-0808">Transferase</keyword>
<dbReference type="GO" id="GO:0004674">
    <property type="term" value="F:protein serine/threonine kinase activity"/>
    <property type="evidence" value="ECO:0007669"/>
    <property type="project" value="UniProtKB-EC"/>
</dbReference>
<proteinExistence type="predicted"/>
<evidence type="ECO:0000313" key="3">
    <source>
        <dbReference type="Proteomes" id="UP001185028"/>
    </source>
</evidence>
<protein>
    <submittedName>
        <fullName evidence="2">Serine/threonine-protein kinase</fullName>
        <ecNumber evidence="2">2.7.11.1</ecNumber>
    </submittedName>
</protein>
<dbReference type="EC" id="2.7.11.1" evidence="2"/>
<reference evidence="2 3" key="1">
    <citation type="submission" date="2023-07" db="EMBL/GenBank/DDBJ databases">
        <title>Genomic Encyclopedia of Type Strains, Phase IV (KMG-IV): sequencing the most valuable type-strain genomes for metagenomic binning, comparative biology and taxonomic classification.</title>
        <authorList>
            <person name="Goeker M."/>
        </authorList>
    </citation>
    <scope>NUCLEOTIDE SEQUENCE [LARGE SCALE GENOMIC DNA]</scope>
    <source>
        <strain evidence="2 3">DSM 22170</strain>
    </source>
</reference>
<feature type="domain" description="Protein kinase" evidence="1">
    <location>
        <begin position="15"/>
        <end position="277"/>
    </location>
</feature>
<dbReference type="Gene3D" id="1.10.510.10">
    <property type="entry name" value="Transferase(Phosphotransferase) domain 1"/>
    <property type="match status" value="1"/>
</dbReference>